<dbReference type="InterPro" id="IPR001638">
    <property type="entry name" value="Solute-binding_3/MltF_N"/>
</dbReference>
<sequence>MRVSRRGLFRTVSLFGAAALTGCTTRLGGTPVAATTPRSEPPSEGPRPDAVTLGVAAYRPYAFEDDSGELTGEVVEVVRAICDKLGTALRVQVTPYEALLPGVEAGHLDVVGGLSIRAGNCTTLDFTVPDHVSLTALAVPQGNPKGITTFTEVVSTGARLAIVANSLEVTTADAAGVTGAQTYPSGDEILRAVTEGKADCAAYDDITLRDLLTSTDGLELRPPFEPAGGSPRYGFGFRKGDELRDDFDEALAELHDSGEWLRIAAPFGFTESNIPDTDRVSDKACER</sequence>
<evidence type="ECO:0000313" key="4">
    <source>
        <dbReference type="EMBL" id="MBB4908039.1"/>
    </source>
</evidence>
<gene>
    <name evidence="4" type="ORF">FHR82_004281</name>
</gene>
<evidence type="ECO:0000256" key="1">
    <source>
        <dbReference type="ARBA" id="ARBA00022729"/>
    </source>
</evidence>
<dbReference type="SMART" id="SM00062">
    <property type="entry name" value="PBPb"/>
    <property type="match status" value="1"/>
</dbReference>
<accession>A0A7W7VFD1</accession>
<protein>
    <submittedName>
        <fullName evidence="4">Polar amino acid transport system substrate-binding protein</fullName>
    </submittedName>
</protein>
<dbReference type="Pfam" id="PF00497">
    <property type="entry name" value="SBP_bac_3"/>
    <property type="match status" value="1"/>
</dbReference>
<dbReference type="Gene3D" id="3.40.190.10">
    <property type="entry name" value="Periplasmic binding protein-like II"/>
    <property type="match status" value="2"/>
</dbReference>
<dbReference type="AlphaFoldDB" id="A0A7W7VFD1"/>
<dbReference type="EMBL" id="JACHJQ010000004">
    <property type="protein sequence ID" value="MBB4908039.1"/>
    <property type="molecule type" value="Genomic_DNA"/>
</dbReference>
<organism evidence="4 5">
    <name type="scientific">Actinophytocola algeriensis</name>
    <dbReference type="NCBI Taxonomy" id="1768010"/>
    <lineage>
        <taxon>Bacteria</taxon>
        <taxon>Bacillati</taxon>
        <taxon>Actinomycetota</taxon>
        <taxon>Actinomycetes</taxon>
        <taxon>Pseudonocardiales</taxon>
        <taxon>Pseudonocardiaceae</taxon>
    </lineage>
</organism>
<dbReference type="PANTHER" id="PTHR35936">
    <property type="entry name" value="MEMBRANE-BOUND LYTIC MUREIN TRANSGLYCOSYLASE F"/>
    <property type="match status" value="1"/>
</dbReference>
<feature type="region of interest" description="Disordered" evidence="2">
    <location>
        <begin position="29"/>
        <end position="49"/>
    </location>
</feature>
<comment type="caution">
    <text evidence="4">The sequence shown here is derived from an EMBL/GenBank/DDBJ whole genome shotgun (WGS) entry which is preliminary data.</text>
</comment>
<dbReference type="PROSITE" id="PS51257">
    <property type="entry name" value="PROKAR_LIPOPROTEIN"/>
    <property type="match status" value="1"/>
</dbReference>
<keyword evidence="1" id="KW-0732">Signal</keyword>
<reference evidence="4 5" key="1">
    <citation type="submission" date="2020-08" db="EMBL/GenBank/DDBJ databases">
        <title>Genomic Encyclopedia of Type Strains, Phase III (KMG-III): the genomes of soil and plant-associated and newly described type strains.</title>
        <authorList>
            <person name="Whitman W."/>
        </authorList>
    </citation>
    <scope>NUCLEOTIDE SEQUENCE [LARGE SCALE GENOMIC DNA]</scope>
    <source>
        <strain evidence="4 5">CECT 8960</strain>
    </source>
</reference>
<evidence type="ECO:0000313" key="5">
    <source>
        <dbReference type="Proteomes" id="UP000520767"/>
    </source>
</evidence>
<dbReference type="PROSITE" id="PS51318">
    <property type="entry name" value="TAT"/>
    <property type="match status" value="1"/>
</dbReference>
<proteinExistence type="predicted"/>
<dbReference type="InterPro" id="IPR006311">
    <property type="entry name" value="TAT_signal"/>
</dbReference>
<evidence type="ECO:0000256" key="2">
    <source>
        <dbReference type="SAM" id="MobiDB-lite"/>
    </source>
</evidence>
<feature type="domain" description="Solute-binding protein family 3/N-terminal" evidence="3">
    <location>
        <begin position="50"/>
        <end position="264"/>
    </location>
</feature>
<name>A0A7W7VFD1_9PSEU</name>
<evidence type="ECO:0000259" key="3">
    <source>
        <dbReference type="SMART" id="SM00062"/>
    </source>
</evidence>
<dbReference type="PANTHER" id="PTHR35936:SF17">
    <property type="entry name" value="ARGININE-BINDING EXTRACELLULAR PROTEIN ARTP"/>
    <property type="match status" value="1"/>
</dbReference>
<dbReference type="Proteomes" id="UP000520767">
    <property type="component" value="Unassembled WGS sequence"/>
</dbReference>
<keyword evidence="5" id="KW-1185">Reference proteome</keyword>
<dbReference type="RefSeq" id="WP_184812157.1">
    <property type="nucleotide sequence ID" value="NZ_JACHJQ010000004.1"/>
</dbReference>
<dbReference type="SUPFAM" id="SSF53850">
    <property type="entry name" value="Periplasmic binding protein-like II"/>
    <property type="match status" value="1"/>
</dbReference>